<sequence length="401" mass="44912">MALYENNKFEPVSFKDTNLLKPIKVGNMELKHRAVMGPLTRFRAKAPGNVPNADLTYDYYKQRAQRPGTLIVTESTFISARAGGYDYAPGIWSDEQIKSWKKIFEGIHEKKSYVFVQLWALGRLANPVDLARDGLKFEGPTTDDYTDEGTKEVAEKAKNPLVGLSQEDIKQYVDDYVKAAKNAVDAGADGVEIHSGSGFLLSQFLDVNANKRTDKYGGSIENRARFTLEVVDALIDAIGAERVAIRFAPFMVFGNLAGSSNPNQIAQFAYLAGELEKRAKEGKRIAYIHLIEPRFMDPGKVEDEEGSEDNTVTNDFFYSIWKGIIIKSGNYAIHPEVTKDVVSDKRTLISYGRFFISTPDLVDRLEKGLKLNSYDRSTFYTQDAKGYTDYQNYSETVKAAA</sequence>
<evidence type="ECO:0000313" key="6">
    <source>
        <dbReference type="Proteomes" id="UP001623330"/>
    </source>
</evidence>
<keyword evidence="3" id="KW-0285">Flavoprotein</keyword>
<comment type="similarity">
    <text evidence="2">Belongs to the NADH:flavin oxidoreductase/NADH oxidase family.</text>
</comment>
<accession>A0ABR4NN18</accession>
<comment type="caution">
    <text evidence="5">The sequence shown here is derived from an EMBL/GenBank/DDBJ whole genome shotgun (WGS) entry which is preliminary data.</text>
</comment>
<dbReference type="CDD" id="cd02933">
    <property type="entry name" value="OYE_like_FMN"/>
    <property type="match status" value="1"/>
</dbReference>
<evidence type="ECO:0000256" key="1">
    <source>
        <dbReference type="ARBA" id="ARBA00001917"/>
    </source>
</evidence>
<feature type="domain" description="NADH:flavin oxidoreductase/NADH oxidase N-terminal" evidence="4">
    <location>
        <begin position="19"/>
        <end position="372"/>
    </location>
</feature>
<evidence type="ECO:0000256" key="2">
    <source>
        <dbReference type="ARBA" id="ARBA00005979"/>
    </source>
</evidence>
<dbReference type="PANTHER" id="PTHR22893">
    <property type="entry name" value="NADH OXIDOREDUCTASE-RELATED"/>
    <property type="match status" value="1"/>
</dbReference>
<dbReference type="InterPro" id="IPR001155">
    <property type="entry name" value="OxRdtase_FMN_N"/>
</dbReference>
<gene>
    <name evidence="5" type="ORF">RNJ44_02304</name>
</gene>
<keyword evidence="6" id="KW-1185">Reference proteome</keyword>
<protein>
    <submittedName>
        <fullName evidence="5">NADPH dehydrogenase 2</fullName>
    </submittedName>
</protein>
<dbReference type="Pfam" id="PF00724">
    <property type="entry name" value="Oxidored_FMN"/>
    <property type="match status" value="1"/>
</dbReference>
<name>A0ABR4NN18_9SACH</name>
<dbReference type="SUPFAM" id="SSF51395">
    <property type="entry name" value="FMN-linked oxidoreductases"/>
    <property type="match status" value="1"/>
</dbReference>
<proteinExistence type="inferred from homology"/>
<organism evidence="5 6">
    <name type="scientific">Nakaseomyces bracarensis</name>
    <dbReference type="NCBI Taxonomy" id="273131"/>
    <lineage>
        <taxon>Eukaryota</taxon>
        <taxon>Fungi</taxon>
        <taxon>Dikarya</taxon>
        <taxon>Ascomycota</taxon>
        <taxon>Saccharomycotina</taxon>
        <taxon>Saccharomycetes</taxon>
        <taxon>Saccharomycetales</taxon>
        <taxon>Saccharomycetaceae</taxon>
        <taxon>Nakaseomyces</taxon>
    </lineage>
</organism>
<evidence type="ECO:0000259" key="4">
    <source>
        <dbReference type="Pfam" id="PF00724"/>
    </source>
</evidence>
<reference evidence="5 6" key="1">
    <citation type="submission" date="2024-05" db="EMBL/GenBank/DDBJ databases">
        <title>Long read based assembly of the Candida bracarensis genome reveals expanded adhesin content.</title>
        <authorList>
            <person name="Marcet-Houben M."/>
            <person name="Ksiezopolska E."/>
            <person name="Gabaldon T."/>
        </authorList>
    </citation>
    <scope>NUCLEOTIDE SEQUENCE [LARGE SCALE GENOMIC DNA]</scope>
    <source>
        <strain evidence="5 6">CBM6</strain>
    </source>
</reference>
<comment type="cofactor">
    <cofactor evidence="1">
        <name>FMN</name>
        <dbReference type="ChEBI" id="CHEBI:58210"/>
    </cofactor>
</comment>
<dbReference type="Proteomes" id="UP001623330">
    <property type="component" value="Unassembled WGS sequence"/>
</dbReference>
<keyword evidence="3" id="KW-0288">FMN</keyword>
<evidence type="ECO:0000313" key="5">
    <source>
        <dbReference type="EMBL" id="KAL3229217.1"/>
    </source>
</evidence>
<dbReference type="Gene3D" id="3.20.20.70">
    <property type="entry name" value="Aldolase class I"/>
    <property type="match status" value="1"/>
</dbReference>
<dbReference type="PANTHER" id="PTHR22893:SF91">
    <property type="entry name" value="NADPH DEHYDROGENASE 2-RELATED"/>
    <property type="match status" value="1"/>
</dbReference>
<dbReference type="InterPro" id="IPR013785">
    <property type="entry name" value="Aldolase_TIM"/>
</dbReference>
<dbReference type="EMBL" id="JBEVYD010000012">
    <property type="protein sequence ID" value="KAL3229217.1"/>
    <property type="molecule type" value="Genomic_DNA"/>
</dbReference>
<dbReference type="InterPro" id="IPR045247">
    <property type="entry name" value="Oye-like"/>
</dbReference>
<evidence type="ECO:0000256" key="3">
    <source>
        <dbReference type="ARBA" id="ARBA00022643"/>
    </source>
</evidence>